<sequence>MGSLGPACDSGRQGSKACTLTRDFGERVQTRKVWAAGMNALYWVCAGADAAATDRVGMGPRKCQASSVKSQVGGHLLPPYLQSRLGRGEAACCPKFSEQAAKTLSRVGHSGLRTAPPQALLSKALHASSMAAVLGVPCGCHMARRELRTRPEDPALQRSGHRDGHSPGSRKSESPPESTIS</sequence>
<reference evidence="3" key="2">
    <citation type="journal article" date="2013" name="Nat. Commun.">
        <title>Genome of the Chinese tree shrew.</title>
        <authorList>
            <person name="Fan Y."/>
            <person name="Huang Z.Y."/>
            <person name="Cao C.C."/>
            <person name="Chen C.S."/>
            <person name="Chen Y.X."/>
            <person name="Fan D.D."/>
            <person name="He J."/>
            <person name="Hou H.L."/>
            <person name="Hu L."/>
            <person name="Hu X.T."/>
            <person name="Jiang X.T."/>
            <person name="Lai R."/>
            <person name="Lang Y.S."/>
            <person name="Liang B."/>
            <person name="Liao S.G."/>
            <person name="Mu D."/>
            <person name="Ma Y.Y."/>
            <person name="Niu Y.Y."/>
            <person name="Sun X.Q."/>
            <person name="Xia J.Q."/>
            <person name="Xiao J."/>
            <person name="Xiong Z.Q."/>
            <person name="Xu L."/>
            <person name="Yang L."/>
            <person name="Zhang Y."/>
            <person name="Zhao W."/>
            <person name="Zhao X.D."/>
            <person name="Zheng Y.T."/>
            <person name="Zhou J.M."/>
            <person name="Zhu Y.B."/>
            <person name="Zhang G.J."/>
            <person name="Wang J."/>
            <person name="Yao Y.G."/>
        </authorList>
    </citation>
    <scope>NUCLEOTIDE SEQUENCE [LARGE SCALE GENOMIC DNA]</scope>
</reference>
<proteinExistence type="predicted"/>
<dbReference type="InParanoid" id="L9JEP2"/>
<evidence type="ECO:0000256" key="1">
    <source>
        <dbReference type="SAM" id="MobiDB-lite"/>
    </source>
</evidence>
<evidence type="ECO:0000313" key="2">
    <source>
        <dbReference type="EMBL" id="ELW49036.1"/>
    </source>
</evidence>
<evidence type="ECO:0000313" key="3">
    <source>
        <dbReference type="Proteomes" id="UP000011518"/>
    </source>
</evidence>
<dbReference type="EMBL" id="KB321007">
    <property type="protein sequence ID" value="ELW49036.1"/>
    <property type="molecule type" value="Genomic_DNA"/>
</dbReference>
<dbReference type="Proteomes" id="UP000011518">
    <property type="component" value="Unassembled WGS sequence"/>
</dbReference>
<accession>L9JEP2</accession>
<feature type="region of interest" description="Disordered" evidence="1">
    <location>
        <begin position="147"/>
        <end position="181"/>
    </location>
</feature>
<gene>
    <name evidence="2" type="ORF">TREES_T100000903</name>
</gene>
<feature type="compositionally biased region" description="Basic and acidic residues" evidence="1">
    <location>
        <begin position="147"/>
        <end position="174"/>
    </location>
</feature>
<organism evidence="2 3">
    <name type="scientific">Tupaia chinensis</name>
    <name type="common">Chinese tree shrew</name>
    <name type="synonym">Tupaia belangeri chinensis</name>
    <dbReference type="NCBI Taxonomy" id="246437"/>
    <lineage>
        <taxon>Eukaryota</taxon>
        <taxon>Metazoa</taxon>
        <taxon>Chordata</taxon>
        <taxon>Craniata</taxon>
        <taxon>Vertebrata</taxon>
        <taxon>Euteleostomi</taxon>
        <taxon>Mammalia</taxon>
        <taxon>Eutheria</taxon>
        <taxon>Euarchontoglires</taxon>
        <taxon>Scandentia</taxon>
        <taxon>Tupaiidae</taxon>
        <taxon>Tupaia</taxon>
    </lineage>
</organism>
<keyword evidence="3" id="KW-1185">Reference proteome</keyword>
<name>L9JEP2_TUPCH</name>
<reference evidence="3" key="1">
    <citation type="submission" date="2012-07" db="EMBL/GenBank/DDBJ databases">
        <title>Genome of the Chinese tree shrew, a rising model animal genetically related to primates.</title>
        <authorList>
            <person name="Zhang G."/>
            <person name="Fan Y."/>
            <person name="Yao Y."/>
            <person name="Huang Z."/>
        </authorList>
    </citation>
    <scope>NUCLEOTIDE SEQUENCE [LARGE SCALE GENOMIC DNA]</scope>
</reference>
<protein>
    <submittedName>
        <fullName evidence="2">Uncharacterized protein</fullName>
    </submittedName>
</protein>
<dbReference type="AlphaFoldDB" id="L9JEP2"/>